<protein>
    <submittedName>
        <fullName evidence="1">Uncharacterized protein</fullName>
    </submittedName>
</protein>
<dbReference type="AlphaFoldDB" id="A0A5M5D389"/>
<evidence type="ECO:0000313" key="1">
    <source>
        <dbReference type="EMBL" id="KAA4092077.1"/>
    </source>
</evidence>
<accession>A0A5M5D389</accession>
<sequence>MKQRNIIIGDNTPSFRLIASEGKVLQRVSDGNIFGPEIYLGYTYYINGEKLSEAMLELPEHFIEIDAPKEYVYEIDK</sequence>
<dbReference type="EMBL" id="VWKB01000034">
    <property type="protein sequence ID" value="KAA4092077.1"/>
    <property type="molecule type" value="Genomic_DNA"/>
</dbReference>
<comment type="caution">
    <text evidence="1">The sequence shown here is derived from an EMBL/GenBank/DDBJ whole genome shotgun (WGS) entry which is preliminary data.</text>
</comment>
<organism evidence="1 2">
    <name type="scientific">Bacteroides ovatus</name>
    <dbReference type="NCBI Taxonomy" id="28116"/>
    <lineage>
        <taxon>Bacteria</taxon>
        <taxon>Pseudomonadati</taxon>
        <taxon>Bacteroidota</taxon>
        <taxon>Bacteroidia</taxon>
        <taxon>Bacteroidales</taxon>
        <taxon>Bacteroidaceae</taxon>
        <taxon>Bacteroides</taxon>
    </lineage>
</organism>
<gene>
    <name evidence="1" type="ORF">F3D66_22125</name>
</gene>
<keyword evidence="2" id="KW-1185">Reference proteome</keyword>
<proteinExistence type="predicted"/>
<dbReference type="Proteomes" id="UP000473905">
    <property type="component" value="Unassembled WGS sequence"/>
</dbReference>
<reference evidence="1 2" key="1">
    <citation type="journal article" date="2019" name="Nat. Med.">
        <title>A library of human gut bacterial isolates paired with longitudinal multiomics data enables mechanistic microbiome research.</title>
        <authorList>
            <person name="Poyet M."/>
            <person name="Groussin M."/>
            <person name="Gibbons S.M."/>
            <person name="Avila-Pacheco J."/>
            <person name="Jiang X."/>
            <person name="Kearney S.M."/>
            <person name="Perrotta A.R."/>
            <person name="Berdy B."/>
            <person name="Zhao S."/>
            <person name="Lieberman T.D."/>
            <person name="Swanson P.K."/>
            <person name="Smith M."/>
            <person name="Roesemann S."/>
            <person name="Alexander J.E."/>
            <person name="Rich S.A."/>
            <person name="Livny J."/>
            <person name="Vlamakis H."/>
            <person name="Clish C."/>
            <person name="Bullock K."/>
            <person name="Deik A."/>
            <person name="Scott J."/>
            <person name="Pierce K.A."/>
            <person name="Xavier R.J."/>
            <person name="Alm E.J."/>
        </authorList>
    </citation>
    <scope>NUCLEOTIDE SEQUENCE [LARGE SCALE GENOMIC DNA]</scope>
    <source>
        <strain evidence="1 2">BIOML-A134</strain>
    </source>
</reference>
<name>A0A5M5D389_BACOV</name>
<evidence type="ECO:0000313" key="2">
    <source>
        <dbReference type="Proteomes" id="UP000473905"/>
    </source>
</evidence>